<evidence type="ECO:0000259" key="4">
    <source>
        <dbReference type="PROSITE" id="PS50158"/>
    </source>
</evidence>
<dbReference type="SUPFAM" id="SSF57756">
    <property type="entry name" value="Retrovirus zinc finger-like domains"/>
    <property type="match status" value="1"/>
</dbReference>
<feature type="compositionally biased region" description="Polar residues" evidence="3">
    <location>
        <begin position="448"/>
        <end position="458"/>
    </location>
</feature>
<evidence type="ECO:0000256" key="1">
    <source>
        <dbReference type="PROSITE-ProRule" id="PRU00047"/>
    </source>
</evidence>
<dbReference type="GO" id="GO:0008270">
    <property type="term" value="F:zinc ion binding"/>
    <property type="evidence" value="ECO:0007669"/>
    <property type="project" value="UniProtKB-KW"/>
</dbReference>
<protein>
    <recommendedName>
        <fullName evidence="4">CCHC-type domain-containing protein</fullName>
    </recommendedName>
</protein>
<dbReference type="AlphaFoldDB" id="A0A6L2JEU4"/>
<keyword evidence="1" id="KW-0862">Zinc</keyword>
<name>A0A6L2JEU4_TANCI</name>
<feature type="compositionally biased region" description="Low complexity" evidence="3">
    <location>
        <begin position="696"/>
        <end position="713"/>
    </location>
</feature>
<feature type="domain" description="CCHC-type" evidence="4">
    <location>
        <begin position="225"/>
        <end position="240"/>
    </location>
</feature>
<feature type="region of interest" description="Disordered" evidence="3">
    <location>
        <begin position="442"/>
        <end position="461"/>
    </location>
</feature>
<keyword evidence="1" id="KW-0479">Metal-binding</keyword>
<accession>A0A6L2JEU4</accession>
<feature type="region of interest" description="Disordered" evidence="3">
    <location>
        <begin position="510"/>
        <end position="542"/>
    </location>
</feature>
<keyword evidence="1" id="KW-0863">Zinc-finger</keyword>
<dbReference type="EMBL" id="BKCJ010000699">
    <property type="protein sequence ID" value="GEU35518.1"/>
    <property type="molecule type" value="Genomic_DNA"/>
</dbReference>
<evidence type="ECO:0000256" key="3">
    <source>
        <dbReference type="SAM" id="MobiDB-lite"/>
    </source>
</evidence>
<dbReference type="PROSITE" id="PS50158">
    <property type="entry name" value="ZF_CCHC"/>
    <property type="match status" value="1"/>
</dbReference>
<dbReference type="SMART" id="SM00343">
    <property type="entry name" value="ZnF_C2HC"/>
    <property type="match status" value="1"/>
</dbReference>
<feature type="compositionally biased region" description="Polar residues" evidence="3">
    <location>
        <begin position="531"/>
        <end position="540"/>
    </location>
</feature>
<dbReference type="Gene3D" id="4.10.60.10">
    <property type="entry name" value="Zinc finger, CCHC-type"/>
    <property type="match status" value="1"/>
</dbReference>
<keyword evidence="2" id="KW-0175">Coiled coil</keyword>
<dbReference type="InterPro" id="IPR001878">
    <property type="entry name" value="Znf_CCHC"/>
</dbReference>
<sequence>MRIEQYFIMIDYSLWEVILNGDSSAPTRVVEGVLQPIAPTTAKQKLARKNELKARGSNSDSLDQIHDRLQKLVSQLEIHGVSLSQEDVNLKFLRSLPSEWKTHTLILRNKADLEKQSLDDFTTEAVSAATSVSTVCSKMHVSSLPNVDSLSNVVIYSFFASQSSSPQLDNEDLKQIVADNLKEIDLKWQMAMLTMRARRFHQRTGRNIGANGPTSLSFDMSKVECYNCHRKGHFLRECRSPKDSRRNGAAEPQRKNVLVETSISTALVSQCDGVEASCSKSCSKAYAQLHSQYDKLTADFCKSQFDVISYQTGLESVEARLLVYKQNESFFKEDIKMLKLEVQLRDNALVTLRQKLEKVEQERNDLKLKFHPSDRYHVVPPPYTGTFMPPKPDLVFITASTAVETDHSAFNVQLSHTQPKQDLSHINRPTTPIIEDWHVETAIPAATSKPTSPKPTSNGKRRNRKACFVCKSLNNLIKDCDYHEKKMTQPAARNHAHRVSTVVPKIKVTRPKQVQSIVTKPKSPSKRHITHSPSPKTSNLPPRVTAIKASVSNPQHALNDKGVIDSGCSRHMTGNISYLSDFEELNGGYVAFGGNPKGGPAPHPMTAAVTSMANVVVEAPMPKRDEEFTAKENARDLADIQAASINPDISTKSYVELYTYLKAYEPHALKTLKKQEQSSSSVDPLAYLAHSSKNQTSTTVASPTSTLSSTLAPEQQAQSGSDAMMAIMKIVTETVQRKAPGNVPNAGTKGNQGYGKKTDRNGKKVICYNCRGEDAKERGVILDAEAEAFLADMECTEPYDVSLALTTTIAFQVSHEDAYDFDIDDGPHVAAAFMANLSSTEEVNGTSSSKINEYLLLTEAVVPLTEKPSETHYVSPGEMYLQDQITTIIPQLEGHIKTNKDLSRANESLKVDLA</sequence>
<proteinExistence type="predicted"/>
<feature type="coiled-coil region" evidence="2">
    <location>
        <begin position="342"/>
        <end position="369"/>
    </location>
</feature>
<dbReference type="InterPro" id="IPR036875">
    <property type="entry name" value="Znf_CCHC_sf"/>
</dbReference>
<feature type="region of interest" description="Disordered" evidence="3">
    <location>
        <begin position="692"/>
        <end position="718"/>
    </location>
</feature>
<reference evidence="5" key="1">
    <citation type="journal article" date="2019" name="Sci. Rep.">
        <title>Draft genome of Tanacetum cinerariifolium, the natural source of mosquito coil.</title>
        <authorList>
            <person name="Yamashiro T."/>
            <person name="Shiraishi A."/>
            <person name="Satake H."/>
            <person name="Nakayama K."/>
        </authorList>
    </citation>
    <scope>NUCLEOTIDE SEQUENCE</scope>
</reference>
<gene>
    <name evidence="5" type="ORF">Tci_007496</name>
</gene>
<dbReference type="GO" id="GO:0003676">
    <property type="term" value="F:nucleic acid binding"/>
    <property type="evidence" value="ECO:0007669"/>
    <property type="project" value="InterPro"/>
</dbReference>
<comment type="caution">
    <text evidence="5">The sequence shown here is derived from an EMBL/GenBank/DDBJ whole genome shotgun (WGS) entry which is preliminary data.</text>
</comment>
<evidence type="ECO:0000313" key="5">
    <source>
        <dbReference type="EMBL" id="GEU35518.1"/>
    </source>
</evidence>
<evidence type="ECO:0000256" key="2">
    <source>
        <dbReference type="SAM" id="Coils"/>
    </source>
</evidence>
<organism evidence="5">
    <name type="scientific">Tanacetum cinerariifolium</name>
    <name type="common">Dalmatian daisy</name>
    <name type="synonym">Chrysanthemum cinerariifolium</name>
    <dbReference type="NCBI Taxonomy" id="118510"/>
    <lineage>
        <taxon>Eukaryota</taxon>
        <taxon>Viridiplantae</taxon>
        <taxon>Streptophyta</taxon>
        <taxon>Embryophyta</taxon>
        <taxon>Tracheophyta</taxon>
        <taxon>Spermatophyta</taxon>
        <taxon>Magnoliopsida</taxon>
        <taxon>eudicotyledons</taxon>
        <taxon>Gunneridae</taxon>
        <taxon>Pentapetalae</taxon>
        <taxon>asterids</taxon>
        <taxon>campanulids</taxon>
        <taxon>Asterales</taxon>
        <taxon>Asteraceae</taxon>
        <taxon>Asteroideae</taxon>
        <taxon>Anthemideae</taxon>
        <taxon>Anthemidinae</taxon>
        <taxon>Tanacetum</taxon>
    </lineage>
</organism>